<dbReference type="Proteomes" id="UP000176774">
    <property type="component" value="Unassembled WGS sequence"/>
</dbReference>
<name>A0A1G2IFS0_9BACT</name>
<gene>
    <name evidence="1" type="ORF">A2908_00420</name>
</gene>
<comment type="caution">
    <text evidence="1">The sequence shown here is derived from an EMBL/GenBank/DDBJ whole genome shotgun (WGS) entry which is preliminary data.</text>
</comment>
<reference evidence="1 2" key="1">
    <citation type="journal article" date="2016" name="Nat. Commun.">
        <title>Thousands of microbial genomes shed light on interconnected biogeochemical processes in an aquifer system.</title>
        <authorList>
            <person name="Anantharaman K."/>
            <person name="Brown C.T."/>
            <person name="Hug L.A."/>
            <person name="Sharon I."/>
            <person name="Castelle C.J."/>
            <person name="Probst A.J."/>
            <person name="Thomas B.C."/>
            <person name="Singh A."/>
            <person name="Wilkins M.J."/>
            <person name="Karaoz U."/>
            <person name="Brodie E.L."/>
            <person name="Williams K.H."/>
            <person name="Hubbard S.S."/>
            <person name="Banfield J.F."/>
        </authorList>
    </citation>
    <scope>NUCLEOTIDE SEQUENCE [LARGE SCALE GENOMIC DNA]</scope>
</reference>
<dbReference type="EMBL" id="MHPA01000010">
    <property type="protein sequence ID" value="OGZ73554.1"/>
    <property type="molecule type" value="Genomic_DNA"/>
</dbReference>
<evidence type="ECO:0000313" key="2">
    <source>
        <dbReference type="Proteomes" id="UP000176774"/>
    </source>
</evidence>
<sequence length="87" mass="9859">MGKRTRIPIAHGRVVCYSKAQREKDFSLGLLFYIKSYSFPGADPAGYFSAEKYCAWRCSPKRNHLSVKEPRLANPGLFYGKIEEASP</sequence>
<proteinExistence type="predicted"/>
<accession>A0A1G2IFS0</accession>
<organism evidence="1 2">
    <name type="scientific">Candidatus Staskawiczbacteria bacterium RIFCSPLOWO2_01_FULL_38_12b</name>
    <dbReference type="NCBI Taxonomy" id="1802214"/>
    <lineage>
        <taxon>Bacteria</taxon>
        <taxon>Candidatus Staskawicziibacteriota</taxon>
    </lineage>
</organism>
<evidence type="ECO:0000313" key="1">
    <source>
        <dbReference type="EMBL" id="OGZ73554.1"/>
    </source>
</evidence>
<protein>
    <submittedName>
        <fullName evidence="1">Uncharacterized protein</fullName>
    </submittedName>
</protein>
<dbReference type="AlphaFoldDB" id="A0A1G2IFS0"/>